<name>A0AAV3UM87_9EURY</name>
<keyword evidence="2" id="KW-1185">Reference proteome</keyword>
<evidence type="ECO:0000313" key="1">
    <source>
        <dbReference type="EMBL" id="GAA5057887.1"/>
    </source>
</evidence>
<dbReference type="AlphaFoldDB" id="A0AAV3UM87"/>
<sequence length="67" mass="7331">MALGRDGIALLRASRPSFGMEMEAGTHQRELFRATQLAIVSVVVRFGNSALSRAIETLVVRLSKSEK</sequence>
<organism evidence="1 2">
    <name type="scientific">Haladaptatus pallidirubidus</name>
    <dbReference type="NCBI Taxonomy" id="1008152"/>
    <lineage>
        <taxon>Archaea</taxon>
        <taxon>Methanobacteriati</taxon>
        <taxon>Methanobacteriota</taxon>
        <taxon>Stenosarchaea group</taxon>
        <taxon>Halobacteria</taxon>
        <taxon>Halobacteriales</taxon>
        <taxon>Haladaptataceae</taxon>
        <taxon>Haladaptatus</taxon>
    </lineage>
</organism>
<gene>
    <name evidence="1" type="ORF">GCM10025751_40280</name>
</gene>
<reference evidence="1 2" key="1">
    <citation type="journal article" date="2019" name="Int. J. Syst. Evol. Microbiol.">
        <title>The Global Catalogue of Microorganisms (GCM) 10K type strain sequencing project: providing services to taxonomists for standard genome sequencing and annotation.</title>
        <authorList>
            <consortium name="The Broad Institute Genomics Platform"/>
            <consortium name="The Broad Institute Genome Sequencing Center for Infectious Disease"/>
            <person name="Wu L."/>
            <person name="Ma J."/>
        </authorList>
    </citation>
    <scope>NUCLEOTIDE SEQUENCE [LARGE SCALE GENOMIC DNA]</scope>
    <source>
        <strain evidence="1 2">JCM 17504</strain>
    </source>
</reference>
<dbReference type="RefSeq" id="WP_227773861.1">
    <property type="nucleotide sequence ID" value="NZ_BAABKX010000015.1"/>
</dbReference>
<dbReference type="Proteomes" id="UP001501729">
    <property type="component" value="Unassembled WGS sequence"/>
</dbReference>
<accession>A0AAV3UM87</accession>
<comment type="caution">
    <text evidence="1">The sequence shown here is derived from an EMBL/GenBank/DDBJ whole genome shotgun (WGS) entry which is preliminary data.</text>
</comment>
<evidence type="ECO:0000313" key="2">
    <source>
        <dbReference type="Proteomes" id="UP001501729"/>
    </source>
</evidence>
<dbReference type="GeneID" id="68614098"/>
<protein>
    <submittedName>
        <fullName evidence="1">Uncharacterized protein</fullName>
    </submittedName>
</protein>
<dbReference type="EMBL" id="BAABKX010000015">
    <property type="protein sequence ID" value="GAA5057887.1"/>
    <property type="molecule type" value="Genomic_DNA"/>
</dbReference>
<proteinExistence type="predicted"/>